<organism evidence="3 4">
    <name type="scientific">Olivibacter jilunii</name>
    <dbReference type="NCBI Taxonomy" id="985016"/>
    <lineage>
        <taxon>Bacteria</taxon>
        <taxon>Pseudomonadati</taxon>
        <taxon>Bacteroidota</taxon>
        <taxon>Sphingobacteriia</taxon>
        <taxon>Sphingobacteriales</taxon>
        <taxon>Sphingobacteriaceae</taxon>
        <taxon>Olivibacter</taxon>
    </lineage>
</organism>
<dbReference type="SUPFAM" id="SSF51730">
    <property type="entry name" value="FAD-linked oxidoreductase"/>
    <property type="match status" value="1"/>
</dbReference>
<dbReference type="RefSeq" id="WP_013665550.1">
    <property type="nucleotide sequence ID" value="NZ_JBHUPA010000016.1"/>
</dbReference>
<dbReference type="InterPro" id="IPR002872">
    <property type="entry name" value="Proline_DH_dom"/>
</dbReference>
<dbReference type="Gene3D" id="3.20.20.220">
    <property type="match status" value="1"/>
</dbReference>
<keyword evidence="4" id="KW-1185">Reference proteome</keyword>
<dbReference type="Proteomes" id="UP001597560">
    <property type="component" value="Unassembled WGS sequence"/>
</dbReference>
<gene>
    <name evidence="3" type="ORF">ACFS6J_21200</name>
</gene>
<dbReference type="EMBL" id="JBHUPA010000016">
    <property type="protein sequence ID" value="MFD2964332.1"/>
    <property type="molecule type" value="Genomic_DNA"/>
</dbReference>
<comment type="caution">
    <text evidence="3">The sequence shown here is derived from an EMBL/GenBank/DDBJ whole genome shotgun (WGS) entry which is preliminary data.</text>
</comment>
<dbReference type="PANTHER" id="PTHR13914:SF0">
    <property type="entry name" value="PROLINE DEHYDROGENASE 1, MITOCHONDRIAL"/>
    <property type="match status" value="1"/>
</dbReference>
<keyword evidence="1" id="KW-0560">Oxidoreductase</keyword>
<sequence length="401" mass="45140">MISPSKEPQSVAASDLTFDNTEIAFRSKSNAELNRAYWLFKIISSNFLTKVGPPVTNFALNIGLPITSLIKKTIFEHFCGGETIEGCEKTIQQLASQHVGTILDYSVEGEESEQAFDHVLAETIRTIERAKKDTNIPFSVFKVTGLGRFDLLAKVNAGEPLTETEAAEFARVKNRVEKICAFAHQAGVAVLVDAEHSWIQDTIDDLARDMMRKYNTEKAIVYNTYQLYRHDILAALKADVYLAQTDNFYVGAKLVRGAYMEIERKRAEERGYPSPIQPNKEAADRDYNEAIHFCLDNLDRIGFMAGTHNEASSYLLATELDKRGISRNDRRVYFAQLLGMSDNLSFNLSAAGYNVAKYMPYGPVKAVMPYLFRRAQENTSVAGQTGRELSLIIKEKNRRKK</sequence>
<dbReference type="InterPro" id="IPR029041">
    <property type="entry name" value="FAD-linked_oxidoreductase-like"/>
</dbReference>
<reference evidence="4" key="1">
    <citation type="journal article" date="2019" name="Int. J. Syst. Evol. Microbiol.">
        <title>The Global Catalogue of Microorganisms (GCM) 10K type strain sequencing project: providing services to taxonomists for standard genome sequencing and annotation.</title>
        <authorList>
            <consortium name="The Broad Institute Genomics Platform"/>
            <consortium name="The Broad Institute Genome Sequencing Center for Infectious Disease"/>
            <person name="Wu L."/>
            <person name="Ma J."/>
        </authorList>
    </citation>
    <scope>NUCLEOTIDE SEQUENCE [LARGE SCALE GENOMIC DNA]</scope>
    <source>
        <strain evidence="4">KCTC 23098</strain>
    </source>
</reference>
<dbReference type="InterPro" id="IPR015659">
    <property type="entry name" value="Proline_oxidase"/>
</dbReference>
<dbReference type="PANTHER" id="PTHR13914">
    <property type="entry name" value="PROLINE OXIDASE"/>
    <property type="match status" value="1"/>
</dbReference>
<evidence type="ECO:0000259" key="2">
    <source>
        <dbReference type="Pfam" id="PF01619"/>
    </source>
</evidence>
<feature type="domain" description="Proline dehydrogenase" evidence="2">
    <location>
        <begin position="87"/>
        <end position="385"/>
    </location>
</feature>
<evidence type="ECO:0000313" key="3">
    <source>
        <dbReference type="EMBL" id="MFD2964332.1"/>
    </source>
</evidence>
<proteinExistence type="predicted"/>
<evidence type="ECO:0000313" key="4">
    <source>
        <dbReference type="Proteomes" id="UP001597560"/>
    </source>
</evidence>
<accession>A0ABW6B494</accession>
<protein>
    <submittedName>
        <fullName evidence="3">Proline dehydrogenase family protein</fullName>
    </submittedName>
</protein>
<evidence type="ECO:0000256" key="1">
    <source>
        <dbReference type="ARBA" id="ARBA00023002"/>
    </source>
</evidence>
<dbReference type="Pfam" id="PF01619">
    <property type="entry name" value="Pro_dh"/>
    <property type="match status" value="1"/>
</dbReference>
<name>A0ABW6B494_9SPHI</name>